<keyword evidence="4" id="KW-1185">Reference proteome</keyword>
<proteinExistence type="predicted"/>
<gene>
    <name evidence="3" type="ORF">GCM10025864_34020</name>
</gene>
<name>A0ABQ6I6P8_9MICO</name>
<evidence type="ECO:0000256" key="1">
    <source>
        <dbReference type="SAM" id="MobiDB-lite"/>
    </source>
</evidence>
<feature type="domain" description="DUF1990" evidence="2">
    <location>
        <begin position="110"/>
        <end position="272"/>
    </location>
</feature>
<sequence>MAAGSPTDRPRGGAPARRGTPPPDLAPLDPADDEDFEIALGLAPFSIGSTGLGASGRIIWSVNDTGTSACFHLTPREEAAVRSAVTMAGGAATDLVTLEAAQLARRDRSYDVVGATTPGTTTWQPPDGWRAYERSVCLGSGPELWHRASSEVLRWGVKTRSGFLVAPELEPGTVARRGDRLWLTAHIGPLRVREPVEVVEVVETSHRTALAYGTLVGHPVTDKEAFIVGRDKDGNVTLTLRSITHAGRGRWWVLFPAALVAQQLYRRRYLRALAAH</sequence>
<dbReference type="PANTHER" id="PTHR34202:SF1">
    <property type="entry name" value="UPF0548 PROTEIN"/>
    <property type="match status" value="1"/>
</dbReference>
<dbReference type="EMBL" id="BSUK01000001">
    <property type="protein sequence ID" value="GMA25643.1"/>
    <property type="molecule type" value="Genomic_DNA"/>
</dbReference>
<feature type="region of interest" description="Disordered" evidence="1">
    <location>
        <begin position="1"/>
        <end position="31"/>
    </location>
</feature>
<dbReference type="Pfam" id="PF09348">
    <property type="entry name" value="DUF1990"/>
    <property type="match status" value="1"/>
</dbReference>
<evidence type="ECO:0000259" key="2">
    <source>
        <dbReference type="Pfam" id="PF09348"/>
    </source>
</evidence>
<reference evidence="4" key="1">
    <citation type="journal article" date="2019" name="Int. J. Syst. Evol. Microbiol.">
        <title>The Global Catalogue of Microorganisms (GCM) 10K type strain sequencing project: providing services to taxonomists for standard genome sequencing and annotation.</title>
        <authorList>
            <consortium name="The Broad Institute Genomics Platform"/>
            <consortium name="The Broad Institute Genome Sequencing Center for Infectious Disease"/>
            <person name="Wu L."/>
            <person name="Ma J."/>
        </authorList>
    </citation>
    <scope>NUCLEOTIDE SEQUENCE [LARGE SCALE GENOMIC DNA]</scope>
    <source>
        <strain evidence="4">NBRC 106348</strain>
    </source>
</reference>
<organism evidence="3 4">
    <name type="scientific">Luteimicrobium album</name>
    <dbReference type="NCBI Taxonomy" id="1054550"/>
    <lineage>
        <taxon>Bacteria</taxon>
        <taxon>Bacillati</taxon>
        <taxon>Actinomycetota</taxon>
        <taxon>Actinomycetes</taxon>
        <taxon>Micrococcales</taxon>
        <taxon>Luteimicrobium</taxon>
    </lineage>
</organism>
<evidence type="ECO:0000313" key="3">
    <source>
        <dbReference type="EMBL" id="GMA25643.1"/>
    </source>
</evidence>
<dbReference type="Proteomes" id="UP001157091">
    <property type="component" value="Unassembled WGS sequence"/>
</dbReference>
<comment type="caution">
    <text evidence="3">The sequence shown here is derived from an EMBL/GenBank/DDBJ whole genome shotgun (WGS) entry which is preliminary data.</text>
</comment>
<dbReference type="PANTHER" id="PTHR34202">
    <property type="entry name" value="UPF0548 PROTEIN"/>
    <property type="match status" value="1"/>
</dbReference>
<protein>
    <recommendedName>
        <fullName evidence="2">DUF1990 domain-containing protein</fullName>
    </recommendedName>
</protein>
<dbReference type="InterPro" id="IPR018960">
    <property type="entry name" value="DUF1990"/>
</dbReference>
<accession>A0ABQ6I6P8</accession>
<evidence type="ECO:0000313" key="4">
    <source>
        <dbReference type="Proteomes" id="UP001157091"/>
    </source>
</evidence>